<feature type="region of interest" description="Disordered" evidence="1">
    <location>
        <begin position="85"/>
        <end position="146"/>
    </location>
</feature>
<dbReference type="AlphaFoldDB" id="A0A6B0GRZ4"/>
<feature type="compositionally biased region" description="Acidic residues" evidence="1">
    <location>
        <begin position="249"/>
        <end position="259"/>
    </location>
</feature>
<name>A0A6B0GRZ4_9EURY</name>
<gene>
    <name evidence="2" type="ORF">GQS65_10125</name>
</gene>
<dbReference type="RefSeq" id="WP_158204483.1">
    <property type="nucleotide sequence ID" value="NZ_WSZK01000015.1"/>
</dbReference>
<dbReference type="Proteomes" id="UP000451471">
    <property type="component" value="Unassembled WGS sequence"/>
</dbReference>
<proteinExistence type="predicted"/>
<feature type="compositionally biased region" description="Acidic residues" evidence="1">
    <location>
        <begin position="86"/>
        <end position="97"/>
    </location>
</feature>
<evidence type="ECO:0000313" key="2">
    <source>
        <dbReference type="EMBL" id="MWG34845.1"/>
    </source>
</evidence>
<organism evidence="2 3">
    <name type="scientific">Halomarina oriensis</name>
    <dbReference type="NCBI Taxonomy" id="671145"/>
    <lineage>
        <taxon>Archaea</taxon>
        <taxon>Methanobacteriati</taxon>
        <taxon>Methanobacteriota</taxon>
        <taxon>Stenosarchaea group</taxon>
        <taxon>Halobacteria</taxon>
        <taxon>Halobacteriales</taxon>
        <taxon>Natronomonadaceae</taxon>
        <taxon>Halomarina</taxon>
    </lineage>
</organism>
<feature type="compositionally biased region" description="Basic and acidic residues" evidence="1">
    <location>
        <begin position="131"/>
        <end position="141"/>
    </location>
</feature>
<sequence>MKLLEAEAGDRVFATGVVEPGVDDPTALVDARRLREALTEYIERTDKTTVRVTPMTMPDGESIGLALRTLENTRVGTVLAPRVIDEDATDVQEEAGQESDGLAAPTPPTVDSGRPAIVEATGGVDVPNRPSESEDEHREDGVDFSALTNGEKREWLADLLIEQAPVESERASAITAGTNFNSRAAGHYLGQLAEDDRDDLFVDVERHGNGPATYTVATEPFARIDDSDDVQEDGDDTDEASTDERSGEDAEDQPDEAEENVGRSPDLPDGLTDGDVHEVAKFYETLEDVAADFDVEQGRAYRILDHYDLTDSVRHGDVLDLDEYGSTVGVDSIIDTFDGADTLYDVQQGLRINRQNASKLAKDLGIREKVKKGPTVEREDIETALSRVVVIKEGKHV</sequence>
<accession>A0A6B0GRZ4</accession>
<feature type="compositionally biased region" description="Acidic residues" evidence="1">
    <location>
        <begin position="226"/>
        <end position="241"/>
    </location>
</feature>
<keyword evidence="3" id="KW-1185">Reference proteome</keyword>
<evidence type="ECO:0000256" key="1">
    <source>
        <dbReference type="SAM" id="MobiDB-lite"/>
    </source>
</evidence>
<reference evidence="2 3" key="1">
    <citation type="submission" date="2019-12" db="EMBL/GenBank/DDBJ databases">
        <title>Halocatena pleomorpha gen. nov. sp. nov., an extremely halophilic archaeon of family Halobacteriaceae isolated from saltpan soil.</title>
        <authorList>
            <person name="Pal Y."/>
            <person name="Verma A."/>
            <person name="Krishnamurthi S."/>
            <person name="Kumar P."/>
        </authorList>
    </citation>
    <scope>NUCLEOTIDE SEQUENCE [LARGE SCALE GENOMIC DNA]</scope>
    <source>
        <strain evidence="2 3">JCM 16495</strain>
    </source>
</reference>
<feature type="region of interest" description="Disordered" evidence="1">
    <location>
        <begin position="208"/>
        <end position="274"/>
    </location>
</feature>
<dbReference type="EMBL" id="WSZK01000015">
    <property type="protein sequence ID" value="MWG34845.1"/>
    <property type="molecule type" value="Genomic_DNA"/>
</dbReference>
<comment type="caution">
    <text evidence="2">The sequence shown here is derived from an EMBL/GenBank/DDBJ whole genome shotgun (WGS) entry which is preliminary data.</text>
</comment>
<evidence type="ECO:0000313" key="3">
    <source>
        <dbReference type="Proteomes" id="UP000451471"/>
    </source>
</evidence>
<protein>
    <submittedName>
        <fullName evidence="2">Uncharacterized protein</fullName>
    </submittedName>
</protein>